<dbReference type="Proteomes" id="UP000198937">
    <property type="component" value="Unassembled WGS sequence"/>
</dbReference>
<evidence type="ECO:0000313" key="2">
    <source>
        <dbReference type="EMBL" id="SCL61750.1"/>
    </source>
</evidence>
<reference evidence="2 3" key="1">
    <citation type="submission" date="2016-06" db="EMBL/GenBank/DDBJ databases">
        <authorList>
            <person name="Kjaerup R.B."/>
            <person name="Dalgaard T.S."/>
            <person name="Juul-Madsen H.R."/>
        </authorList>
    </citation>
    <scope>NUCLEOTIDE SEQUENCE [LARGE SCALE GENOMIC DNA]</scope>
    <source>
        <strain evidence="2 3">DSM 45577</strain>
    </source>
</reference>
<accession>A0A1C6V782</accession>
<dbReference type="EMBL" id="FMIA01000002">
    <property type="protein sequence ID" value="SCL61750.1"/>
    <property type="molecule type" value="Genomic_DNA"/>
</dbReference>
<keyword evidence="3" id="KW-1185">Reference proteome</keyword>
<name>A0A1C6V782_9ACTN</name>
<feature type="compositionally biased region" description="Low complexity" evidence="1">
    <location>
        <begin position="229"/>
        <end position="247"/>
    </location>
</feature>
<dbReference type="STRING" id="683228.GA0070617_4752"/>
<feature type="region of interest" description="Disordered" evidence="1">
    <location>
        <begin position="217"/>
        <end position="247"/>
    </location>
</feature>
<evidence type="ECO:0000313" key="3">
    <source>
        <dbReference type="Proteomes" id="UP000198937"/>
    </source>
</evidence>
<gene>
    <name evidence="2" type="ORF">GA0070617_4752</name>
</gene>
<evidence type="ECO:0000256" key="1">
    <source>
        <dbReference type="SAM" id="MobiDB-lite"/>
    </source>
</evidence>
<organism evidence="2 3">
    <name type="scientific">Micromonospora yangpuensis</name>
    <dbReference type="NCBI Taxonomy" id="683228"/>
    <lineage>
        <taxon>Bacteria</taxon>
        <taxon>Bacillati</taxon>
        <taxon>Actinomycetota</taxon>
        <taxon>Actinomycetes</taxon>
        <taxon>Micromonosporales</taxon>
        <taxon>Micromonosporaceae</taxon>
        <taxon>Micromonospora</taxon>
    </lineage>
</organism>
<protein>
    <submittedName>
        <fullName evidence="2">Uncharacterized protein</fullName>
    </submittedName>
</protein>
<sequence length="247" mass="27717">MREDAYPFFIGPHRFDVSDDDGLLLDRRYELVPELGERFLGRYRLSVAGDLLDPCEGRRQWSLPVAATVTVTDRRVVHVCTDSTLTLVGTGTGHQRRVQRPRLVSGQVRWQWPSRLELRSDEETRDGELLIVCDALRTIRQPTLTLAGPAPLLTELARQIRRAVAGFRLTRPELVELSPPERDALARQNGPAPVLAGSRVALPGSLPVEFLSRDDYYRRGTRPMPGRLRQSTRPAPAAQPRRPGSAC</sequence>
<dbReference type="AlphaFoldDB" id="A0A1C6V782"/>
<dbReference type="RefSeq" id="WP_229688514.1">
    <property type="nucleotide sequence ID" value="NZ_BMMJ01000010.1"/>
</dbReference>
<proteinExistence type="predicted"/>